<dbReference type="GO" id="GO:0046983">
    <property type="term" value="F:protein dimerization activity"/>
    <property type="evidence" value="ECO:0007669"/>
    <property type="project" value="InterPro"/>
</dbReference>
<dbReference type="InterPro" id="IPR050482">
    <property type="entry name" value="Sensor_HK_TwoCompSys"/>
</dbReference>
<evidence type="ECO:0000256" key="3">
    <source>
        <dbReference type="ARBA" id="ARBA00022553"/>
    </source>
</evidence>
<organism evidence="13 14">
    <name type="scientific">Virgisporangium aurantiacum</name>
    <dbReference type="NCBI Taxonomy" id="175570"/>
    <lineage>
        <taxon>Bacteria</taxon>
        <taxon>Bacillati</taxon>
        <taxon>Actinomycetota</taxon>
        <taxon>Actinomycetes</taxon>
        <taxon>Micromonosporales</taxon>
        <taxon>Micromonosporaceae</taxon>
        <taxon>Virgisporangium</taxon>
    </lineage>
</organism>
<dbReference type="InterPro" id="IPR011712">
    <property type="entry name" value="Sig_transdc_His_kin_sub3_dim/P"/>
</dbReference>
<evidence type="ECO:0000313" key="14">
    <source>
        <dbReference type="Proteomes" id="UP000612585"/>
    </source>
</evidence>
<comment type="catalytic activity">
    <reaction evidence="1">
        <text>ATP + protein L-histidine = ADP + protein N-phospho-L-histidine.</text>
        <dbReference type="EC" id="2.7.13.3"/>
    </reaction>
</comment>
<dbReference type="Gene3D" id="3.30.565.10">
    <property type="entry name" value="Histidine kinase-like ATPase, C-terminal domain"/>
    <property type="match status" value="1"/>
</dbReference>
<keyword evidence="4" id="KW-0808">Transferase</keyword>
<gene>
    <name evidence="13" type="ORF">Vau01_001380</name>
</gene>
<feature type="transmembrane region" description="Helical" evidence="9">
    <location>
        <begin position="106"/>
        <end position="124"/>
    </location>
</feature>
<proteinExistence type="predicted"/>
<evidence type="ECO:0000259" key="11">
    <source>
        <dbReference type="Pfam" id="PF07730"/>
    </source>
</evidence>
<dbReference type="PANTHER" id="PTHR24421">
    <property type="entry name" value="NITRATE/NITRITE SENSOR PROTEIN NARX-RELATED"/>
    <property type="match status" value="1"/>
</dbReference>
<dbReference type="Proteomes" id="UP000612585">
    <property type="component" value="Unassembled WGS sequence"/>
</dbReference>
<evidence type="ECO:0000256" key="7">
    <source>
        <dbReference type="ARBA" id="ARBA00022840"/>
    </source>
</evidence>
<dbReference type="InterPro" id="IPR003594">
    <property type="entry name" value="HATPase_dom"/>
</dbReference>
<keyword evidence="6 13" id="KW-0418">Kinase</keyword>
<dbReference type="GO" id="GO:0000155">
    <property type="term" value="F:phosphorelay sensor kinase activity"/>
    <property type="evidence" value="ECO:0007669"/>
    <property type="project" value="InterPro"/>
</dbReference>
<name>A0A8J3YXR1_9ACTN</name>
<accession>A0A8J3YXR1</accession>
<dbReference type="AlphaFoldDB" id="A0A8J3YXR1"/>
<keyword evidence="7" id="KW-0067">ATP-binding</keyword>
<evidence type="ECO:0000313" key="13">
    <source>
        <dbReference type="EMBL" id="GIJ52622.1"/>
    </source>
</evidence>
<dbReference type="PANTHER" id="PTHR24421:SF10">
    <property type="entry name" value="NITRATE_NITRITE SENSOR PROTEIN NARQ"/>
    <property type="match status" value="1"/>
</dbReference>
<evidence type="ECO:0000256" key="4">
    <source>
        <dbReference type="ARBA" id="ARBA00022679"/>
    </source>
</evidence>
<dbReference type="Gene3D" id="1.20.5.1930">
    <property type="match status" value="1"/>
</dbReference>
<evidence type="ECO:0000259" key="12">
    <source>
        <dbReference type="Pfam" id="PF23539"/>
    </source>
</evidence>
<dbReference type="GO" id="GO:0016020">
    <property type="term" value="C:membrane"/>
    <property type="evidence" value="ECO:0007669"/>
    <property type="project" value="InterPro"/>
</dbReference>
<feature type="transmembrane region" description="Helical" evidence="9">
    <location>
        <begin position="56"/>
        <end position="73"/>
    </location>
</feature>
<feature type="domain" description="Signal transduction histidine kinase subgroup 3 dimerisation and phosphoacceptor" evidence="11">
    <location>
        <begin position="245"/>
        <end position="310"/>
    </location>
</feature>
<dbReference type="SUPFAM" id="SSF55874">
    <property type="entry name" value="ATPase domain of HSP90 chaperone/DNA topoisomerase II/histidine kinase"/>
    <property type="match status" value="1"/>
</dbReference>
<dbReference type="Pfam" id="PF02518">
    <property type="entry name" value="HATPase_c"/>
    <property type="match status" value="1"/>
</dbReference>
<keyword evidence="8" id="KW-0902">Two-component regulatory system</keyword>
<keyword evidence="14" id="KW-1185">Reference proteome</keyword>
<dbReference type="Pfam" id="PF23539">
    <property type="entry name" value="DUF7134"/>
    <property type="match status" value="1"/>
</dbReference>
<dbReference type="InterPro" id="IPR036890">
    <property type="entry name" value="HATPase_C_sf"/>
</dbReference>
<keyword evidence="9" id="KW-1133">Transmembrane helix</keyword>
<dbReference type="InterPro" id="IPR055558">
    <property type="entry name" value="DUF7134"/>
</dbReference>
<dbReference type="Pfam" id="PF07730">
    <property type="entry name" value="HisKA_3"/>
    <property type="match status" value="1"/>
</dbReference>
<evidence type="ECO:0000256" key="6">
    <source>
        <dbReference type="ARBA" id="ARBA00022777"/>
    </source>
</evidence>
<comment type="caution">
    <text evidence="13">The sequence shown here is derived from an EMBL/GenBank/DDBJ whole genome shotgun (WGS) entry which is preliminary data.</text>
</comment>
<evidence type="ECO:0000256" key="5">
    <source>
        <dbReference type="ARBA" id="ARBA00022741"/>
    </source>
</evidence>
<keyword evidence="5" id="KW-0547">Nucleotide-binding</keyword>
<feature type="transmembrane region" description="Helical" evidence="9">
    <location>
        <begin position="193"/>
        <end position="213"/>
    </location>
</feature>
<evidence type="ECO:0000256" key="2">
    <source>
        <dbReference type="ARBA" id="ARBA00012438"/>
    </source>
</evidence>
<keyword evidence="3" id="KW-0597">Phosphoprotein</keyword>
<evidence type="ECO:0000256" key="1">
    <source>
        <dbReference type="ARBA" id="ARBA00000085"/>
    </source>
</evidence>
<feature type="domain" description="Histidine kinase/HSP90-like ATPase" evidence="10">
    <location>
        <begin position="356"/>
        <end position="450"/>
    </location>
</feature>
<keyword evidence="9" id="KW-0472">Membrane</keyword>
<evidence type="ECO:0000256" key="9">
    <source>
        <dbReference type="SAM" id="Phobius"/>
    </source>
</evidence>
<feature type="domain" description="DUF7134" evidence="12">
    <location>
        <begin position="103"/>
        <end position="202"/>
    </location>
</feature>
<protein>
    <recommendedName>
        <fullName evidence="2">histidine kinase</fullName>
        <ecNumber evidence="2">2.7.13.3</ecNumber>
    </recommendedName>
</protein>
<sequence>MGPRIRREVVMAYRISMTGDACHPWDVRVRGDVRTAAGAQNGSVHPILRRLPWRDLALVAVLAVAMVLFDRFLPNLLRGTGPQGGDMPAPPLARNGSVLPTDNDESPVGLVLLAVLLIAGPLVVRRRWPLACFAVQYPVLLAAEAANNVPALLAVLIGAYSVAVYLPAALSMSTLVGTAAITAMIESETWPRVPGWAGVFVILLPIGLFGVAIRSARERAEASHQRAEALQREQQVGTRLAIVQERARITRELHDVVTHHVSVMTIQAGAAGKVLDDQPELAREALAAIEASGRETMAELRHLLGALAPEPADAELLRPQPGLDQLDALVANVRQAGQPVTVNRTPVDLPRGMDLAAYRVVQEGLTNALRYAPGARTRINIAMDCRWFVVEVTNDAPKLEVELDPAYWSHAGSGSGLIGLAERLRLYDGELETGRRPGGGFRVRASMPLEVA</sequence>
<reference evidence="13" key="1">
    <citation type="submission" date="2021-01" db="EMBL/GenBank/DDBJ databases">
        <title>Whole genome shotgun sequence of Virgisporangium aurantiacum NBRC 16421.</title>
        <authorList>
            <person name="Komaki H."/>
            <person name="Tamura T."/>
        </authorList>
    </citation>
    <scope>NUCLEOTIDE SEQUENCE</scope>
    <source>
        <strain evidence="13">NBRC 16421</strain>
    </source>
</reference>
<dbReference type="EC" id="2.7.13.3" evidence="2"/>
<dbReference type="CDD" id="cd16917">
    <property type="entry name" value="HATPase_UhpB-NarQ-NarX-like"/>
    <property type="match status" value="1"/>
</dbReference>
<keyword evidence="9" id="KW-0812">Transmembrane</keyword>
<evidence type="ECO:0000259" key="10">
    <source>
        <dbReference type="Pfam" id="PF02518"/>
    </source>
</evidence>
<dbReference type="EMBL" id="BOPG01000003">
    <property type="protein sequence ID" value="GIJ52622.1"/>
    <property type="molecule type" value="Genomic_DNA"/>
</dbReference>
<dbReference type="GO" id="GO:0005524">
    <property type="term" value="F:ATP binding"/>
    <property type="evidence" value="ECO:0007669"/>
    <property type="project" value="UniProtKB-KW"/>
</dbReference>
<evidence type="ECO:0000256" key="8">
    <source>
        <dbReference type="ARBA" id="ARBA00023012"/>
    </source>
</evidence>